<dbReference type="InterPro" id="IPR008257">
    <property type="entry name" value="Pept_M19"/>
</dbReference>
<name>A0A1Y5TRE4_9PROT</name>
<dbReference type="OrthoDB" id="9804920at2"/>
<keyword evidence="2" id="KW-1185">Reference proteome</keyword>
<dbReference type="RefSeq" id="WP_085884612.1">
    <property type="nucleotide sequence ID" value="NZ_FWFR01000003.1"/>
</dbReference>
<proteinExistence type="predicted"/>
<reference evidence="1 2" key="1">
    <citation type="submission" date="2017-03" db="EMBL/GenBank/DDBJ databases">
        <authorList>
            <person name="Afonso C.L."/>
            <person name="Miller P.J."/>
            <person name="Scott M.A."/>
            <person name="Spackman E."/>
            <person name="Goraichik I."/>
            <person name="Dimitrov K.M."/>
            <person name="Suarez D.L."/>
            <person name="Swayne D.E."/>
        </authorList>
    </citation>
    <scope>NUCLEOTIDE SEQUENCE [LARGE SCALE GENOMIC DNA]</scope>
    <source>
        <strain evidence="1 2">CECT 7691</strain>
    </source>
</reference>
<accession>A0A1Y5TRE4</accession>
<dbReference type="AlphaFoldDB" id="A0A1Y5TRE4"/>
<dbReference type="EMBL" id="FWFR01000003">
    <property type="protein sequence ID" value="SLN70140.1"/>
    <property type="molecule type" value="Genomic_DNA"/>
</dbReference>
<organism evidence="1 2">
    <name type="scientific">Oceanibacterium hippocampi</name>
    <dbReference type="NCBI Taxonomy" id="745714"/>
    <lineage>
        <taxon>Bacteria</taxon>
        <taxon>Pseudomonadati</taxon>
        <taxon>Pseudomonadota</taxon>
        <taxon>Alphaproteobacteria</taxon>
        <taxon>Sneathiellales</taxon>
        <taxon>Sneathiellaceae</taxon>
        <taxon>Oceanibacterium</taxon>
    </lineage>
</organism>
<gene>
    <name evidence="1" type="ORF">OCH7691_03250</name>
</gene>
<dbReference type="PANTHER" id="PTHR10443:SF12">
    <property type="entry name" value="DIPEPTIDASE"/>
    <property type="match status" value="1"/>
</dbReference>
<sequence length="335" mass="36382">MTRKDVSDAAAALHGDALFWDMTMPWRMPGDPALRAALPGQLVEGGYDAVSITVATDDDDSASALAGIAEARHAFGRDPERFRLIDGVDDILAAKAGGQIAVGLHFQGSRPVGRDLRLVEAFYKLGIRHMLMAYNQKNFVGDGCHELTDGGLSGFGRELIAEMNRVGMMVDIAHTGLASSLEAVERSTAPVIISHSNAWALRQHPRCVRDEQIRAVAATGGVVGITGLGIFLAENDASPTRFVDHVDHAVNLVGVEHVGIGFDYMYDLPYLTELVVNSGGKWPKEWGYTTPDIEQIRPWRAVEVTQALLDRGYAEADVRAILGGNWLRVAKAVWR</sequence>
<dbReference type="PANTHER" id="PTHR10443">
    <property type="entry name" value="MICROSOMAL DIPEPTIDASE"/>
    <property type="match status" value="1"/>
</dbReference>
<protein>
    <submittedName>
        <fullName evidence="1">Membrane dipeptidase (Peptidase family M19)</fullName>
    </submittedName>
</protein>
<dbReference type="SUPFAM" id="SSF51556">
    <property type="entry name" value="Metallo-dependent hydrolases"/>
    <property type="match status" value="1"/>
</dbReference>
<dbReference type="InParanoid" id="A0A1Y5TRE4"/>
<dbReference type="Pfam" id="PF01244">
    <property type="entry name" value="Peptidase_M19"/>
    <property type="match status" value="1"/>
</dbReference>
<dbReference type="Gene3D" id="3.20.20.140">
    <property type="entry name" value="Metal-dependent hydrolases"/>
    <property type="match status" value="1"/>
</dbReference>
<dbReference type="PROSITE" id="PS51365">
    <property type="entry name" value="RENAL_DIPEPTIDASE_2"/>
    <property type="match status" value="1"/>
</dbReference>
<evidence type="ECO:0000313" key="2">
    <source>
        <dbReference type="Proteomes" id="UP000193200"/>
    </source>
</evidence>
<dbReference type="Proteomes" id="UP000193200">
    <property type="component" value="Unassembled WGS sequence"/>
</dbReference>
<dbReference type="GO" id="GO:0006508">
    <property type="term" value="P:proteolysis"/>
    <property type="evidence" value="ECO:0007669"/>
    <property type="project" value="InterPro"/>
</dbReference>
<dbReference type="GO" id="GO:0070573">
    <property type="term" value="F:metallodipeptidase activity"/>
    <property type="evidence" value="ECO:0007669"/>
    <property type="project" value="InterPro"/>
</dbReference>
<dbReference type="InterPro" id="IPR032466">
    <property type="entry name" value="Metal_Hydrolase"/>
</dbReference>
<evidence type="ECO:0000313" key="1">
    <source>
        <dbReference type="EMBL" id="SLN70140.1"/>
    </source>
</evidence>